<protein>
    <submittedName>
        <fullName evidence="1">Uncharacterized protein</fullName>
    </submittedName>
</protein>
<evidence type="ECO:0000313" key="2">
    <source>
        <dbReference type="Proteomes" id="UP001500840"/>
    </source>
</evidence>
<reference evidence="2" key="1">
    <citation type="journal article" date="2019" name="Int. J. Syst. Evol. Microbiol.">
        <title>The Global Catalogue of Microorganisms (GCM) 10K type strain sequencing project: providing services to taxonomists for standard genome sequencing and annotation.</title>
        <authorList>
            <consortium name="The Broad Institute Genomics Platform"/>
            <consortium name="The Broad Institute Genome Sequencing Center for Infectious Disease"/>
            <person name="Wu L."/>
            <person name="Ma J."/>
        </authorList>
    </citation>
    <scope>NUCLEOTIDE SEQUENCE [LARGE SCALE GENOMIC DNA]</scope>
    <source>
        <strain evidence="2">JCM 17759</strain>
    </source>
</reference>
<evidence type="ECO:0000313" key="1">
    <source>
        <dbReference type="EMBL" id="GAA4456429.1"/>
    </source>
</evidence>
<accession>A0ABP8MUP8</accession>
<organism evidence="1 2">
    <name type="scientific">Novipirellula rosea</name>
    <dbReference type="NCBI Taxonomy" id="1031540"/>
    <lineage>
        <taxon>Bacteria</taxon>
        <taxon>Pseudomonadati</taxon>
        <taxon>Planctomycetota</taxon>
        <taxon>Planctomycetia</taxon>
        <taxon>Pirellulales</taxon>
        <taxon>Pirellulaceae</taxon>
        <taxon>Novipirellula</taxon>
    </lineage>
</organism>
<keyword evidence="2" id="KW-1185">Reference proteome</keyword>
<gene>
    <name evidence="1" type="ORF">GCM10023156_31740</name>
</gene>
<dbReference type="EMBL" id="BAABGA010000037">
    <property type="protein sequence ID" value="GAA4456429.1"/>
    <property type="molecule type" value="Genomic_DNA"/>
</dbReference>
<sequence>MDILDTSKVWSWLSSQTSCSGTESLYRTGSANPQIANVESMLGKAKTQYFLGLKTFQDFTSVEKGSSLT</sequence>
<dbReference type="Proteomes" id="UP001500840">
    <property type="component" value="Unassembled WGS sequence"/>
</dbReference>
<proteinExistence type="predicted"/>
<name>A0ABP8MUP8_9BACT</name>
<comment type="caution">
    <text evidence="1">The sequence shown here is derived from an EMBL/GenBank/DDBJ whole genome shotgun (WGS) entry which is preliminary data.</text>
</comment>